<dbReference type="InterPro" id="IPR036168">
    <property type="entry name" value="AP2_Mu_C_sf"/>
</dbReference>
<dbReference type="PROSITE" id="PS51072">
    <property type="entry name" value="MHD"/>
    <property type="match status" value="1"/>
</dbReference>
<dbReference type="InterPro" id="IPR028565">
    <property type="entry name" value="MHD"/>
</dbReference>
<feature type="compositionally biased region" description="Basic and acidic residues" evidence="11">
    <location>
        <begin position="1669"/>
        <end position="1680"/>
    </location>
</feature>
<keyword evidence="8" id="KW-0472">Membrane</keyword>
<comment type="similarity">
    <text evidence="3">Belongs to the SAPS family.</text>
</comment>
<dbReference type="InterPro" id="IPR007587">
    <property type="entry name" value="SAPS"/>
</dbReference>
<feature type="compositionally biased region" description="Low complexity" evidence="11">
    <location>
        <begin position="1083"/>
        <end position="1100"/>
    </location>
</feature>
<dbReference type="Pfam" id="PF00928">
    <property type="entry name" value="Adap_comp_sub"/>
    <property type="match status" value="1"/>
</dbReference>
<comment type="subcellular location">
    <subcellularLocation>
        <location evidence="1">Cell membrane</location>
    </subcellularLocation>
    <subcellularLocation>
        <location evidence="2">Membrane</location>
        <location evidence="2">Coated pit</location>
        <topology evidence="2">Peripheral membrane protein</topology>
        <orientation evidence="2">Cytoplasmic side</orientation>
    </subcellularLocation>
</comment>
<dbReference type="GO" id="GO:0005634">
    <property type="term" value="C:nucleus"/>
    <property type="evidence" value="ECO:0007669"/>
    <property type="project" value="TreeGrafter"/>
</dbReference>
<evidence type="ECO:0000259" key="12">
    <source>
        <dbReference type="PROSITE" id="PS51072"/>
    </source>
</evidence>
<dbReference type="InterPro" id="IPR018240">
    <property type="entry name" value="Clathrin_mu_CS"/>
</dbReference>
<feature type="region of interest" description="Disordered" evidence="11">
    <location>
        <begin position="1388"/>
        <end position="1622"/>
    </location>
</feature>
<evidence type="ECO:0000256" key="4">
    <source>
        <dbReference type="ARBA" id="ARBA00022448"/>
    </source>
</evidence>
<dbReference type="InterPro" id="IPR011012">
    <property type="entry name" value="Longin-like_dom_sf"/>
</dbReference>
<accession>A0A8H5G504</accession>
<gene>
    <name evidence="13" type="ORF">D9756_001199</name>
</gene>
<organism evidence="13 14">
    <name type="scientific">Leucocoprinus leucothites</name>
    <dbReference type="NCBI Taxonomy" id="201217"/>
    <lineage>
        <taxon>Eukaryota</taxon>
        <taxon>Fungi</taxon>
        <taxon>Dikarya</taxon>
        <taxon>Basidiomycota</taxon>
        <taxon>Agaricomycotina</taxon>
        <taxon>Agaricomycetes</taxon>
        <taxon>Agaricomycetidae</taxon>
        <taxon>Agaricales</taxon>
        <taxon>Agaricineae</taxon>
        <taxon>Agaricaceae</taxon>
        <taxon>Leucocoprinus</taxon>
    </lineage>
</organism>
<dbReference type="InterPro" id="IPR043532">
    <property type="entry name" value="AP2_Mu_N"/>
</dbReference>
<evidence type="ECO:0000256" key="9">
    <source>
        <dbReference type="ARBA" id="ARBA00023176"/>
    </source>
</evidence>
<evidence type="ECO:0000256" key="6">
    <source>
        <dbReference type="ARBA" id="ARBA00022583"/>
    </source>
</evidence>
<dbReference type="Gene3D" id="3.30.450.60">
    <property type="match status" value="1"/>
</dbReference>
<keyword evidence="7" id="KW-0653">Protein transport</keyword>
<dbReference type="GO" id="GO:0005905">
    <property type="term" value="C:clathrin-coated pit"/>
    <property type="evidence" value="ECO:0007669"/>
    <property type="project" value="UniProtKB-KW"/>
</dbReference>
<feature type="compositionally biased region" description="Low complexity" evidence="11">
    <location>
        <begin position="1659"/>
        <end position="1668"/>
    </location>
</feature>
<name>A0A8H5G504_9AGAR</name>
<keyword evidence="14" id="KW-1185">Reference proteome</keyword>
<dbReference type="Gene3D" id="2.60.40.1170">
    <property type="entry name" value="Mu homology domain, subdomain B"/>
    <property type="match status" value="2"/>
</dbReference>
<dbReference type="PROSITE" id="PS00991">
    <property type="entry name" value="CLAT_ADAPTOR_M_2"/>
    <property type="match status" value="1"/>
</dbReference>
<evidence type="ECO:0000256" key="7">
    <source>
        <dbReference type="ARBA" id="ARBA00022927"/>
    </source>
</evidence>
<reference evidence="13 14" key="1">
    <citation type="journal article" date="2020" name="ISME J.">
        <title>Uncovering the hidden diversity of litter-decomposition mechanisms in mushroom-forming fungi.</title>
        <authorList>
            <person name="Floudas D."/>
            <person name="Bentzer J."/>
            <person name="Ahren D."/>
            <person name="Johansson T."/>
            <person name="Persson P."/>
            <person name="Tunlid A."/>
        </authorList>
    </citation>
    <scope>NUCLEOTIDE SEQUENCE [LARGE SCALE GENOMIC DNA]</scope>
    <source>
        <strain evidence="13 14">CBS 146.42</strain>
    </source>
</reference>
<evidence type="ECO:0000256" key="11">
    <source>
        <dbReference type="SAM" id="MobiDB-lite"/>
    </source>
</evidence>
<evidence type="ECO:0000256" key="2">
    <source>
        <dbReference type="ARBA" id="ARBA00004277"/>
    </source>
</evidence>
<dbReference type="CDD" id="cd09251">
    <property type="entry name" value="AP-2_Mu2_Cterm"/>
    <property type="match status" value="1"/>
</dbReference>
<proteinExistence type="inferred from homology"/>
<feature type="domain" description="MHD" evidence="12">
    <location>
        <begin position="217"/>
        <end position="455"/>
    </location>
</feature>
<dbReference type="FunFam" id="3.30.450.60:FF:000002">
    <property type="entry name" value="AP-2 complex subunit mu, putative"/>
    <property type="match status" value="1"/>
</dbReference>
<feature type="region of interest" description="Disordered" evidence="11">
    <location>
        <begin position="924"/>
        <end position="1165"/>
    </location>
</feature>
<sequence>MPASPSRPPSGVYTSRSHLLQSYDFRILHFQSKRRGVNLEAIPSGFQVRPRVVPFSSLGNSDFGFDVPNFARRSIADVFRIQVVSNSDVRSPIITLGSTSFFHVRVNNLYVVAVTKTNANAALVFEFCYRFINIGKSYFGKVDEESVKNNFVLIYELIDEICDFGYPQNSEIDTLKTYITTESIVSTSAVAAEESSKITMQATGATNWRRGDVKYKKNEAFVDVVETVNLSMSAKGNILRADVDGHIQMRAYLSGTPECKFGLNDKLVIDKSEHGTSDAVELDDCRFHQCVRLHDFNSSRTISFIPPDGEFELMRYRSTSNVKLPLRIITTVNEIGTSQVQYTITIKTNFDSKLSATNVVLRIPTPLSTTTVDCKVANGKAKYVPAENVVVWKLPRIQGGQELWARPPIDVDFQVLMFTASGLIVRFLKVFEKSNYQSIKWVRYLTKAEGTYQVRTKTQFSCRFGFHNASAIESLIDKEASLATILDQDDLLQECKAQNSRLAEYFSRVGVLHRLFAYVTGEIEFEGKDQFKYPYVATEVLCSDIWSISATCVGKADVVLAPFWEFVLDRSPEDMKTRMVMASHFVKINLGFILKWPEKMLAFIQAQPNIVERLLKHIECSSFVDLIVQIISLDEHQQCGEVIEWLSSQEFIPRLVGMLSPQHSGDMHNAVADLVKGIISMATPTPASGLMDPAPASNLFARELASEEIVNKLVSYIVHDFSAPKAATTSSPPTDSTSATEDTENDAEQNLPSLDSSISSVTNSISIIIELIRKNNSDYFEPYLFHTLRNRLIHFQQHLTEEAGKNPDETRELLEQAMKELVNRMGVVNLGPVLSGVGERMQDLKKFLKNPRSLAGDIQTTVGSITPLTFERYRICELFAELLHCSNMALLNRPSIHDNLYDSKGRLQGGLSALEDLAQVIQLNGTSDGEDKGGETTEEDTDGEGGEDGNSSDDGLGGSGGSSDGAMSDIEPAMELPVSGGPGSRAAKQQQAEQQQEQQQQGGAERDTPSIGSSDMSPGSSDAEDVEDDDHDEGRVEGMEEVSIDEPNTAATAATKLPKGGLKLDTSSKTMLDIGVGSDSYPTFSSSPIAVTSSPSATPANTIHHQRSRGESDADVQMSTLSPAHDDDHTLTPQLSRTPKTPNSRHSSSRKATAEETVPPDLSQTPGSKLKRMFLDLEILPTLLDLFFEFRWNNFLHSAVYDVIHQILTGNIESGLNRELVISLFRDARLMRRIVEGQRLNDLESTKPKGVRTGYMGHLTLLAEDVISALDRFPPDLSSQILNSYAPHPEWEEYIKGRYSETKKKDRLALGGPKPSSSLSSSSSTGGGGGFGFDGEPGFGVEAKASFGGAGTGMGAGGGVAGPGGVGRMAVDETAMFPGLRLDETNADTFAPRLSPSPSSSAGGKPSSTKFEIEQGDIEGRGVINVGGVERRADVPEDIPGSSSSNSGNSSANSSGRGVKGEFRRVGFDDDVGSSRSSSGRSVTAGVRNTADFGPSLPDDEDEDEEKYGNSRTTHFARYLAQEIQSSNHLGESSDSSDDDDGGWLSQSNFSSLGNPPILARRHQAATTDVNERRPLDVSGFDDSFVPTTSGDPFAANDDEGFGPFSDVAATSGTGTSDSVLLSSSFSDEMDDSSFESFGDFGDFQAADGVDVDFGPFESAPTSSSASSSRDRNTRIRTTIDEGGDGDDDDSSLTLTPTSGSWTIASGHDGFEEIRRV</sequence>
<dbReference type="SUPFAM" id="SSF64356">
    <property type="entry name" value="SNARE-like"/>
    <property type="match status" value="1"/>
</dbReference>
<dbReference type="CDD" id="cd14836">
    <property type="entry name" value="AP2_Mu_N"/>
    <property type="match status" value="1"/>
</dbReference>
<feature type="compositionally biased region" description="Low complexity" evidence="11">
    <location>
        <begin position="989"/>
        <end position="1021"/>
    </location>
</feature>
<feature type="compositionally biased region" description="Low complexity" evidence="11">
    <location>
        <begin position="725"/>
        <end position="740"/>
    </location>
</feature>
<feature type="compositionally biased region" description="Polar residues" evidence="11">
    <location>
        <begin position="1545"/>
        <end position="1554"/>
    </location>
</feature>
<dbReference type="PANTHER" id="PTHR12634:SF8">
    <property type="entry name" value="FIERY MOUNTAIN, ISOFORM D"/>
    <property type="match status" value="1"/>
</dbReference>
<dbReference type="PANTHER" id="PTHR12634">
    <property type="entry name" value="SIT4 YEAST -ASSOCIATING PROTEIN-RELATED"/>
    <property type="match status" value="1"/>
</dbReference>
<comment type="caution">
    <text evidence="13">The sequence shown here is derived from an EMBL/GenBank/DDBJ whole genome shotgun (WGS) entry which is preliminary data.</text>
</comment>
<dbReference type="EMBL" id="JAACJO010000005">
    <property type="protein sequence ID" value="KAF5358395.1"/>
    <property type="molecule type" value="Genomic_DNA"/>
</dbReference>
<dbReference type="GO" id="GO:0030131">
    <property type="term" value="C:clathrin adaptor complex"/>
    <property type="evidence" value="ECO:0007669"/>
    <property type="project" value="InterPro"/>
</dbReference>
<feature type="compositionally biased region" description="Basic and acidic residues" evidence="11">
    <location>
        <begin position="1459"/>
        <end position="1468"/>
    </location>
</feature>
<evidence type="ECO:0000256" key="10">
    <source>
        <dbReference type="ARBA" id="ARBA00023306"/>
    </source>
</evidence>
<feature type="compositionally biased region" description="Low complexity" evidence="11">
    <location>
        <begin position="1311"/>
        <end position="1324"/>
    </location>
</feature>
<evidence type="ECO:0000313" key="13">
    <source>
        <dbReference type="EMBL" id="KAF5358395.1"/>
    </source>
</evidence>
<dbReference type="PRINTS" id="PR00314">
    <property type="entry name" value="CLATHRINADPT"/>
</dbReference>
<protein>
    <recommendedName>
        <fullName evidence="12">MHD domain-containing protein</fullName>
    </recommendedName>
</protein>
<dbReference type="GO" id="GO:0006886">
    <property type="term" value="P:intracellular protein transport"/>
    <property type="evidence" value="ECO:0007669"/>
    <property type="project" value="InterPro"/>
</dbReference>
<keyword evidence="9" id="KW-0168">Coated pit</keyword>
<evidence type="ECO:0000256" key="5">
    <source>
        <dbReference type="ARBA" id="ARBA00022475"/>
    </source>
</evidence>
<feature type="compositionally biased region" description="Low complexity" evidence="11">
    <location>
        <begin position="1612"/>
        <end position="1622"/>
    </location>
</feature>
<feature type="compositionally biased region" description="Acidic residues" evidence="11">
    <location>
        <begin position="1022"/>
        <end position="1031"/>
    </location>
</feature>
<feature type="compositionally biased region" description="Low complexity" evidence="11">
    <location>
        <begin position="1474"/>
        <end position="1488"/>
    </location>
</feature>
<dbReference type="InterPro" id="IPR043512">
    <property type="entry name" value="Mu2_C"/>
</dbReference>
<dbReference type="GO" id="GO:0005829">
    <property type="term" value="C:cytosol"/>
    <property type="evidence" value="ECO:0007669"/>
    <property type="project" value="TreeGrafter"/>
</dbReference>
<dbReference type="GO" id="GO:0005886">
    <property type="term" value="C:plasma membrane"/>
    <property type="evidence" value="ECO:0007669"/>
    <property type="project" value="UniProtKB-SubCell"/>
</dbReference>
<feature type="compositionally biased region" description="Gly residues" evidence="11">
    <location>
        <begin position="1325"/>
        <end position="1335"/>
    </location>
</feature>
<keyword evidence="10" id="KW-0131">Cell cycle</keyword>
<feature type="compositionally biased region" description="Polar residues" evidence="11">
    <location>
        <begin position="1131"/>
        <end position="1146"/>
    </location>
</feature>
<dbReference type="GO" id="GO:0019888">
    <property type="term" value="F:protein phosphatase regulator activity"/>
    <property type="evidence" value="ECO:0007669"/>
    <property type="project" value="TreeGrafter"/>
</dbReference>
<keyword evidence="5" id="KW-1003">Cell membrane</keyword>
<dbReference type="Proteomes" id="UP000559027">
    <property type="component" value="Unassembled WGS sequence"/>
</dbReference>
<evidence type="ECO:0000256" key="8">
    <source>
        <dbReference type="ARBA" id="ARBA00023136"/>
    </source>
</evidence>
<dbReference type="SUPFAM" id="SSF49447">
    <property type="entry name" value="Second domain of Mu2 adaptin subunit (ap50) of ap2 adaptor"/>
    <property type="match status" value="1"/>
</dbReference>
<feature type="compositionally biased region" description="Low complexity" evidence="11">
    <location>
        <begin position="1441"/>
        <end position="1456"/>
    </location>
</feature>
<keyword evidence="4" id="KW-0813">Transport</keyword>
<dbReference type="InterPro" id="IPR001392">
    <property type="entry name" value="Clathrin_mu"/>
</dbReference>
<dbReference type="GO" id="GO:0019903">
    <property type="term" value="F:protein phosphatase binding"/>
    <property type="evidence" value="ECO:0007669"/>
    <property type="project" value="InterPro"/>
</dbReference>
<evidence type="ECO:0000256" key="3">
    <source>
        <dbReference type="ARBA" id="ARBA00006180"/>
    </source>
</evidence>
<feature type="compositionally biased region" description="Low complexity" evidence="11">
    <location>
        <begin position="1692"/>
        <end position="1703"/>
    </location>
</feature>
<dbReference type="OrthoDB" id="10259133at2759"/>
<feature type="region of interest" description="Disordered" evidence="11">
    <location>
        <begin position="1650"/>
        <end position="1717"/>
    </location>
</feature>
<feature type="compositionally biased region" description="Low complexity" evidence="11">
    <location>
        <begin position="1396"/>
        <end position="1408"/>
    </location>
</feature>
<dbReference type="GO" id="GO:0006897">
    <property type="term" value="P:endocytosis"/>
    <property type="evidence" value="ECO:0007669"/>
    <property type="project" value="UniProtKB-KW"/>
</dbReference>
<dbReference type="Pfam" id="PF04499">
    <property type="entry name" value="SAPS"/>
    <property type="match status" value="1"/>
</dbReference>
<evidence type="ECO:0000256" key="1">
    <source>
        <dbReference type="ARBA" id="ARBA00004236"/>
    </source>
</evidence>
<keyword evidence="6" id="KW-0254">Endocytosis</keyword>
<feature type="compositionally biased region" description="Acidic residues" evidence="11">
    <location>
        <begin position="936"/>
        <end position="951"/>
    </location>
</feature>
<feature type="region of interest" description="Disordered" evidence="11">
    <location>
        <begin position="1305"/>
        <end position="1335"/>
    </location>
</feature>
<feature type="compositionally biased region" description="Acidic residues" evidence="11">
    <location>
        <begin position="1682"/>
        <end position="1691"/>
    </location>
</feature>
<evidence type="ECO:0000313" key="14">
    <source>
        <dbReference type="Proteomes" id="UP000559027"/>
    </source>
</evidence>
<feature type="region of interest" description="Disordered" evidence="11">
    <location>
        <begin position="725"/>
        <end position="755"/>
    </location>
</feature>